<dbReference type="InterPro" id="IPR052020">
    <property type="entry name" value="Cyclic_di-GMP/3'3'-cGAMP_PDE"/>
</dbReference>
<dbReference type="Proteomes" id="UP000323337">
    <property type="component" value="Unassembled WGS sequence"/>
</dbReference>
<organism evidence="4 5">
    <name type="scientific">Flexistipes sinusarabici</name>
    <dbReference type="NCBI Taxonomy" id="2352"/>
    <lineage>
        <taxon>Bacteria</taxon>
        <taxon>Pseudomonadati</taxon>
        <taxon>Deferribacterota</taxon>
        <taxon>Deferribacteres</taxon>
        <taxon>Deferribacterales</taxon>
        <taxon>Flexistipitaceae</taxon>
        <taxon>Flexistipes</taxon>
    </lineage>
</organism>
<dbReference type="Pfam" id="PF13487">
    <property type="entry name" value="HD_5"/>
    <property type="match status" value="1"/>
</dbReference>
<evidence type="ECO:0000259" key="2">
    <source>
        <dbReference type="PROSITE" id="PS50110"/>
    </source>
</evidence>
<feature type="domain" description="HD-GYP" evidence="3">
    <location>
        <begin position="154"/>
        <end position="352"/>
    </location>
</feature>
<dbReference type="PROSITE" id="PS50110">
    <property type="entry name" value="RESPONSE_REGULATORY"/>
    <property type="match status" value="1"/>
</dbReference>
<dbReference type="PANTHER" id="PTHR45228:SF1">
    <property type="entry name" value="CYCLIC DI-GMP PHOSPHODIESTERASE TM_0186"/>
    <property type="match status" value="1"/>
</dbReference>
<dbReference type="InterPro" id="IPR037522">
    <property type="entry name" value="HD_GYP_dom"/>
</dbReference>
<evidence type="ECO:0000256" key="1">
    <source>
        <dbReference type="PROSITE-ProRule" id="PRU00169"/>
    </source>
</evidence>
<dbReference type="SUPFAM" id="SSF52172">
    <property type="entry name" value="CheY-like"/>
    <property type="match status" value="1"/>
</dbReference>
<dbReference type="InterPro" id="IPR001789">
    <property type="entry name" value="Sig_transdc_resp-reg_receiver"/>
</dbReference>
<dbReference type="InterPro" id="IPR011006">
    <property type="entry name" value="CheY-like_superfamily"/>
</dbReference>
<dbReference type="CDD" id="cd00077">
    <property type="entry name" value="HDc"/>
    <property type="match status" value="1"/>
</dbReference>
<name>A0A5D0MPR9_FLESI</name>
<keyword evidence="1" id="KW-0597">Phosphoprotein</keyword>
<feature type="modified residue" description="4-aspartylphosphate" evidence="1">
    <location>
        <position position="55"/>
    </location>
</feature>
<comment type="caution">
    <text evidence="4">The sequence shown here is derived from an EMBL/GenBank/DDBJ whole genome shotgun (WGS) entry which is preliminary data.</text>
</comment>
<feature type="domain" description="Response regulatory" evidence="2">
    <location>
        <begin position="4"/>
        <end position="120"/>
    </location>
</feature>
<dbReference type="Gene3D" id="3.40.50.2300">
    <property type="match status" value="1"/>
</dbReference>
<dbReference type="AlphaFoldDB" id="A0A5D0MPR9"/>
<gene>
    <name evidence="4" type="ORF">FXF49_02285</name>
</gene>
<dbReference type="SMART" id="SM00471">
    <property type="entry name" value="HDc"/>
    <property type="match status" value="1"/>
</dbReference>
<dbReference type="Gene3D" id="1.10.3210.10">
    <property type="entry name" value="Hypothetical protein af1432"/>
    <property type="match status" value="1"/>
</dbReference>
<dbReference type="Pfam" id="PF00072">
    <property type="entry name" value="Response_reg"/>
    <property type="match status" value="1"/>
</dbReference>
<evidence type="ECO:0000313" key="5">
    <source>
        <dbReference type="Proteomes" id="UP000323337"/>
    </source>
</evidence>
<dbReference type="InterPro" id="IPR003607">
    <property type="entry name" value="HD/PDEase_dom"/>
</dbReference>
<evidence type="ECO:0000259" key="3">
    <source>
        <dbReference type="PROSITE" id="PS51832"/>
    </source>
</evidence>
<dbReference type="PROSITE" id="PS51832">
    <property type="entry name" value="HD_GYP"/>
    <property type="match status" value="1"/>
</dbReference>
<proteinExistence type="predicted"/>
<dbReference type="SUPFAM" id="SSF109604">
    <property type="entry name" value="HD-domain/PDEase-like"/>
    <property type="match status" value="1"/>
</dbReference>
<evidence type="ECO:0000313" key="4">
    <source>
        <dbReference type="EMBL" id="TYB34482.1"/>
    </source>
</evidence>
<sequence>MSYRILVADDEDFNREIVKDALMGKEHDYEILEAGDGFDVINMIEELNPDLLLLDIGMPKMSGLEVLENIREKDVYESLPVIVITAYPEEKYHALELGANDFIAKPIEIADLRLRVKNSLKLKNYSNMLEDFNKQLEEKVCERTLELKQALDKSRAAELEVIIKLGKAAEFRDLETGVHIYKMRGYSKLLAEKLGMSKDDVNLIYNASPLHDVGKVGIPDRILLKPARLTDKEFEIIKNHVEIGMEILSGHESFPLLNAAYYIIRDHHENWDGSGYPYGRKGDDIHIYGRICKVADVFDALTTKRVYKEAYSVEKAVSIMQNEMKGAFDPDILNSFVDNIEDFVAIKEESENMEEDIPPILKIMSEIER</sequence>
<accession>A0A5D0MPR9</accession>
<dbReference type="SMART" id="SM00448">
    <property type="entry name" value="REC"/>
    <property type="match status" value="1"/>
</dbReference>
<reference evidence="4 5" key="1">
    <citation type="submission" date="2019-08" db="EMBL/GenBank/DDBJ databases">
        <title>Genomic characterization of a novel candidate phylum (ARYD3) from a high temperature, high salinity tertiary oil reservoir in north central Oklahoma, USA.</title>
        <authorList>
            <person name="Youssef N.H."/>
            <person name="Yadav A."/>
            <person name="Elshahed M.S."/>
        </authorList>
    </citation>
    <scope>NUCLEOTIDE SEQUENCE [LARGE SCALE GENOMIC DNA]</scope>
    <source>
        <strain evidence="4">ARYD1</strain>
    </source>
</reference>
<dbReference type="EMBL" id="VSIV01000057">
    <property type="protein sequence ID" value="TYB34482.1"/>
    <property type="molecule type" value="Genomic_DNA"/>
</dbReference>
<dbReference type="PANTHER" id="PTHR45228">
    <property type="entry name" value="CYCLIC DI-GMP PHOSPHODIESTERASE TM_0186-RELATED"/>
    <property type="match status" value="1"/>
</dbReference>
<dbReference type="GO" id="GO:0000160">
    <property type="term" value="P:phosphorelay signal transduction system"/>
    <property type="evidence" value="ECO:0007669"/>
    <property type="project" value="InterPro"/>
</dbReference>
<protein>
    <submittedName>
        <fullName evidence="4">Response regulator</fullName>
    </submittedName>
</protein>
<dbReference type="RefSeq" id="WP_303700294.1">
    <property type="nucleotide sequence ID" value="NZ_VSIV01000057.1"/>
</dbReference>